<name>C5DL52_LACTC</name>
<dbReference type="GO" id="GO:0006914">
    <property type="term" value="P:autophagy"/>
    <property type="evidence" value="ECO:0007669"/>
    <property type="project" value="UniProtKB-KW"/>
</dbReference>
<feature type="coiled-coil region" evidence="4">
    <location>
        <begin position="35"/>
        <end position="104"/>
    </location>
</feature>
<dbReference type="Proteomes" id="UP000002036">
    <property type="component" value="Chromosome F"/>
</dbReference>
<keyword evidence="4" id="KW-0175">Coiled coil</keyword>
<dbReference type="RefSeq" id="XP_002554640.1">
    <property type="nucleotide sequence ID" value="XM_002554594.1"/>
</dbReference>
<keyword evidence="3" id="KW-0072">Autophagy</keyword>
<evidence type="ECO:0000256" key="3">
    <source>
        <dbReference type="ARBA" id="ARBA00023006"/>
    </source>
</evidence>
<dbReference type="KEGG" id="lth:KLTH0F10032g"/>
<evidence type="ECO:0000256" key="4">
    <source>
        <dbReference type="SAM" id="Coils"/>
    </source>
</evidence>
<dbReference type="OrthoDB" id="8949486at2759"/>
<gene>
    <name evidence="6" type="ordered locus">KLTH0F10032g</name>
</gene>
<accession>C5DL52</accession>
<dbReference type="AlphaFoldDB" id="C5DL52"/>
<evidence type="ECO:0000256" key="2">
    <source>
        <dbReference type="ARBA" id="ARBA00005331"/>
    </source>
</evidence>
<keyword evidence="7" id="KW-1185">Reference proteome</keyword>
<dbReference type="FunCoup" id="C5DL52">
    <property type="interactions" value="53"/>
</dbReference>
<dbReference type="STRING" id="559295.C5DL52"/>
<proteinExistence type="inferred from homology"/>
<dbReference type="InterPro" id="IPR013923">
    <property type="entry name" value="Autophagy-rel_prot_16_dom"/>
</dbReference>
<protein>
    <submittedName>
        <fullName evidence="6">KLTH0F10032p</fullName>
    </submittedName>
</protein>
<dbReference type="CDD" id="cd22887">
    <property type="entry name" value="Atg16_CCD"/>
    <property type="match status" value="1"/>
</dbReference>
<dbReference type="HOGENOM" id="CLU_158825_0_0_1"/>
<evidence type="ECO:0000259" key="5">
    <source>
        <dbReference type="Pfam" id="PF08614"/>
    </source>
</evidence>
<dbReference type="EMBL" id="CU928170">
    <property type="protein sequence ID" value="CAR24203.1"/>
    <property type="molecule type" value="Genomic_DNA"/>
</dbReference>
<dbReference type="InParanoid" id="C5DL52"/>
<dbReference type="eggNOG" id="ENOG502S6TV">
    <property type="taxonomic scope" value="Eukaryota"/>
</dbReference>
<sequence>MSGLLLERLQERDSIEKNFSELFSEPFVDQKAPSRKASEDQLAALKSELESKDREISDLKATLKLKSKDTEHLNDEIITLNIENNLLEERLNKTKAEYDEIVQRWLKKVQQEANVMNDTLK</sequence>
<evidence type="ECO:0000313" key="6">
    <source>
        <dbReference type="EMBL" id="CAR24203.1"/>
    </source>
</evidence>
<comment type="similarity">
    <text evidence="2">Belongs to the ATG16 family.</text>
</comment>
<dbReference type="Pfam" id="PF08614">
    <property type="entry name" value="ATG16"/>
    <property type="match status" value="1"/>
</dbReference>
<dbReference type="OMA" id="QLRNKDY"/>
<feature type="domain" description="Autophagy-related protein 16" evidence="5">
    <location>
        <begin position="34"/>
        <end position="117"/>
    </location>
</feature>
<evidence type="ECO:0000313" key="7">
    <source>
        <dbReference type="Proteomes" id="UP000002036"/>
    </source>
</evidence>
<dbReference type="GO" id="GO:0034045">
    <property type="term" value="C:phagophore assembly site membrane"/>
    <property type="evidence" value="ECO:0007669"/>
    <property type="project" value="UniProtKB-SubCell"/>
</dbReference>
<evidence type="ECO:0000256" key="1">
    <source>
        <dbReference type="ARBA" id="ARBA00004623"/>
    </source>
</evidence>
<dbReference type="GeneID" id="8292848"/>
<dbReference type="Gene3D" id="1.20.5.170">
    <property type="match status" value="1"/>
</dbReference>
<comment type="subcellular location">
    <subcellularLocation>
        <location evidence="1">Preautophagosomal structure membrane</location>
        <topology evidence="1">Peripheral membrane protein</topology>
    </subcellularLocation>
</comment>
<reference evidence="6 7" key="1">
    <citation type="journal article" date="2009" name="Genome Res.">
        <title>Comparative genomics of protoploid Saccharomycetaceae.</title>
        <authorList>
            <consortium name="The Genolevures Consortium"/>
            <person name="Souciet J.-L."/>
            <person name="Dujon B."/>
            <person name="Gaillardin C."/>
            <person name="Johnston M."/>
            <person name="Baret P.V."/>
            <person name="Cliften P."/>
            <person name="Sherman D.J."/>
            <person name="Weissenbach J."/>
            <person name="Westhof E."/>
            <person name="Wincker P."/>
            <person name="Jubin C."/>
            <person name="Poulain J."/>
            <person name="Barbe V."/>
            <person name="Segurens B."/>
            <person name="Artiguenave F."/>
            <person name="Anthouard V."/>
            <person name="Vacherie B."/>
            <person name="Val M.-E."/>
            <person name="Fulton R.S."/>
            <person name="Minx P."/>
            <person name="Wilson R."/>
            <person name="Durrens P."/>
            <person name="Jean G."/>
            <person name="Marck C."/>
            <person name="Martin T."/>
            <person name="Nikolski M."/>
            <person name="Rolland T."/>
            <person name="Seret M.-L."/>
            <person name="Casaregola S."/>
            <person name="Despons L."/>
            <person name="Fairhead C."/>
            <person name="Fischer G."/>
            <person name="Lafontaine I."/>
            <person name="Leh V."/>
            <person name="Lemaire M."/>
            <person name="de Montigny J."/>
            <person name="Neuveglise C."/>
            <person name="Thierry A."/>
            <person name="Blanc-Lenfle I."/>
            <person name="Bleykasten C."/>
            <person name="Diffels J."/>
            <person name="Fritsch E."/>
            <person name="Frangeul L."/>
            <person name="Goeffon A."/>
            <person name="Jauniaux N."/>
            <person name="Kachouri-Lafond R."/>
            <person name="Payen C."/>
            <person name="Potier S."/>
            <person name="Pribylova L."/>
            <person name="Ozanne C."/>
            <person name="Richard G.-F."/>
            <person name="Sacerdot C."/>
            <person name="Straub M.-L."/>
            <person name="Talla E."/>
        </authorList>
    </citation>
    <scope>NUCLEOTIDE SEQUENCE [LARGE SCALE GENOMIC DNA]</scope>
    <source>
        <strain evidence="7">ATCC 56472 / CBS 6340 / NRRL Y-8284</strain>
    </source>
</reference>
<organism evidence="6 7">
    <name type="scientific">Lachancea thermotolerans (strain ATCC 56472 / CBS 6340 / NRRL Y-8284)</name>
    <name type="common">Yeast</name>
    <name type="synonym">Kluyveromyces thermotolerans</name>
    <dbReference type="NCBI Taxonomy" id="559295"/>
    <lineage>
        <taxon>Eukaryota</taxon>
        <taxon>Fungi</taxon>
        <taxon>Dikarya</taxon>
        <taxon>Ascomycota</taxon>
        <taxon>Saccharomycotina</taxon>
        <taxon>Saccharomycetes</taxon>
        <taxon>Saccharomycetales</taxon>
        <taxon>Saccharomycetaceae</taxon>
        <taxon>Lachancea</taxon>
    </lineage>
</organism>